<keyword evidence="2" id="KW-0503">Monooxygenase</keyword>
<proteinExistence type="predicted"/>
<dbReference type="RefSeq" id="WP_162390834.1">
    <property type="nucleotide sequence ID" value="NZ_CP045997.1"/>
</dbReference>
<dbReference type="SUPFAM" id="SSF54909">
    <property type="entry name" value="Dimeric alpha+beta barrel"/>
    <property type="match status" value="1"/>
</dbReference>
<dbReference type="EMBL" id="CP045997">
    <property type="protein sequence ID" value="QHW00443.1"/>
    <property type="molecule type" value="Genomic_DNA"/>
</dbReference>
<protein>
    <submittedName>
        <fullName evidence="2">Antibiotic biosynthesis monooxygenase</fullName>
    </submittedName>
</protein>
<dbReference type="GO" id="GO:0004497">
    <property type="term" value="F:monooxygenase activity"/>
    <property type="evidence" value="ECO:0007669"/>
    <property type="project" value="UniProtKB-KW"/>
</dbReference>
<organism evidence="2 3">
    <name type="scientific">Spirosoma endbachense</name>
    <dbReference type="NCBI Taxonomy" id="2666025"/>
    <lineage>
        <taxon>Bacteria</taxon>
        <taxon>Pseudomonadati</taxon>
        <taxon>Bacteroidota</taxon>
        <taxon>Cytophagia</taxon>
        <taxon>Cytophagales</taxon>
        <taxon>Cytophagaceae</taxon>
        <taxon>Spirosoma</taxon>
    </lineage>
</organism>
<accession>A0A6P1W7T7</accession>
<feature type="domain" description="ABM" evidence="1">
    <location>
        <begin position="2"/>
        <end position="92"/>
    </location>
</feature>
<sequence length="95" mass="11044">MITEHALITIQSGREAEFEMEFPNAKAVISQAKGFVDLHIQRDIEAENRYLLLIRWQTLEDHTIGFRQSDLFTEWRAIIGPFFASPPVVDHFTQL</sequence>
<reference evidence="2 3" key="1">
    <citation type="submission" date="2019-11" db="EMBL/GenBank/DDBJ databases">
        <title>Spirosoma endbachense sp. nov., isolated from a natural salt meadow.</title>
        <authorList>
            <person name="Rojas J."/>
            <person name="Ambika Manirajan B."/>
            <person name="Ratering S."/>
            <person name="Suarez C."/>
            <person name="Geissler-Plaum R."/>
            <person name="Schnell S."/>
        </authorList>
    </citation>
    <scope>NUCLEOTIDE SEQUENCE [LARGE SCALE GENOMIC DNA]</scope>
    <source>
        <strain evidence="2 3">I-24</strain>
    </source>
</reference>
<dbReference type="Gene3D" id="3.30.70.100">
    <property type="match status" value="1"/>
</dbReference>
<dbReference type="Proteomes" id="UP000464577">
    <property type="component" value="Chromosome"/>
</dbReference>
<gene>
    <name evidence="2" type="ORF">GJR95_37870</name>
</gene>
<evidence type="ECO:0000313" key="2">
    <source>
        <dbReference type="EMBL" id="QHW00443.1"/>
    </source>
</evidence>
<dbReference type="Pfam" id="PF03992">
    <property type="entry name" value="ABM"/>
    <property type="match status" value="1"/>
</dbReference>
<name>A0A6P1W7T7_9BACT</name>
<keyword evidence="3" id="KW-1185">Reference proteome</keyword>
<evidence type="ECO:0000313" key="3">
    <source>
        <dbReference type="Proteomes" id="UP000464577"/>
    </source>
</evidence>
<evidence type="ECO:0000259" key="1">
    <source>
        <dbReference type="PROSITE" id="PS51725"/>
    </source>
</evidence>
<dbReference type="InterPro" id="IPR007138">
    <property type="entry name" value="ABM_dom"/>
</dbReference>
<keyword evidence="2" id="KW-0560">Oxidoreductase</keyword>
<dbReference type="KEGG" id="senf:GJR95_37870"/>
<dbReference type="PROSITE" id="PS51725">
    <property type="entry name" value="ABM"/>
    <property type="match status" value="1"/>
</dbReference>
<dbReference type="InterPro" id="IPR011008">
    <property type="entry name" value="Dimeric_a/b-barrel"/>
</dbReference>
<dbReference type="AlphaFoldDB" id="A0A6P1W7T7"/>